<comment type="caution">
    <text evidence="13">Lacks conserved residue(s) required for the propagation of feature annotation.</text>
</comment>
<evidence type="ECO:0000259" key="20">
    <source>
        <dbReference type="PROSITE" id="PS50240"/>
    </source>
</evidence>
<evidence type="ECO:0000256" key="17">
    <source>
        <dbReference type="SAM" id="SignalP"/>
    </source>
</evidence>
<evidence type="ECO:0000256" key="4">
    <source>
        <dbReference type="ARBA" id="ARBA00013183"/>
    </source>
</evidence>
<dbReference type="EC" id="3.4.21.73" evidence="4"/>
<evidence type="ECO:0000256" key="16">
    <source>
        <dbReference type="SAM" id="MobiDB-lite"/>
    </source>
</evidence>
<dbReference type="PROSITE" id="PS50240">
    <property type="entry name" value="TRYPSIN_DOM"/>
    <property type="match status" value="1"/>
</dbReference>
<dbReference type="RefSeq" id="XP_042562927.1">
    <property type="nucleotide sequence ID" value="XM_042706993.1"/>
</dbReference>
<keyword evidence="9 17" id="KW-0732">Signal</keyword>
<feature type="signal peptide" evidence="17">
    <location>
        <begin position="1"/>
        <end position="19"/>
    </location>
</feature>
<dbReference type="PROSITE" id="PS50026">
    <property type="entry name" value="EGF_3"/>
    <property type="match status" value="1"/>
</dbReference>
<evidence type="ECO:0000256" key="9">
    <source>
        <dbReference type="ARBA" id="ARBA00022729"/>
    </source>
</evidence>
<dbReference type="PANTHER" id="PTHR24264">
    <property type="entry name" value="TRYPSIN-RELATED"/>
    <property type="match status" value="1"/>
</dbReference>
<dbReference type="InterPro" id="IPR033116">
    <property type="entry name" value="TRYPSIN_SER"/>
</dbReference>
<evidence type="ECO:0000256" key="6">
    <source>
        <dbReference type="ARBA" id="ARBA00022525"/>
    </source>
</evidence>
<dbReference type="PROSITE" id="PS50070">
    <property type="entry name" value="KRINGLE_2"/>
    <property type="match status" value="1"/>
</dbReference>
<feature type="chain" id="PRO_5035458163" description="Urokinase-type plasminogen activator" evidence="17">
    <location>
        <begin position="20"/>
        <end position="457"/>
    </location>
</feature>
<keyword evidence="14" id="KW-0420">Kringle</keyword>
<dbReference type="SMART" id="SM00020">
    <property type="entry name" value="Tryp_SPc"/>
    <property type="match status" value="1"/>
</dbReference>
<feature type="domain" description="EGF-like" evidence="18">
    <location>
        <begin position="35"/>
        <end position="73"/>
    </location>
</feature>
<comment type="catalytic activity">
    <reaction evidence="1">
        <text>Specific cleavage of Arg-|-Val bond in plasminogen to form plasmin.</text>
        <dbReference type="EC" id="3.4.21.73"/>
    </reaction>
</comment>
<evidence type="ECO:0000256" key="5">
    <source>
        <dbReference type="ARBA" id="ARBA00019414"/>
    </source>
</evidence>
<dbReference type="Proteomes" id="UP000515152">
    <property type="component" value="Unplaced"/>
</dbReference>
<dbReference type="GO" id="GO:0031639">
    <property type="term" value="P:plasminogen activation"/>
    <property type="evidence" value="ECO:0007669"/>
    <property type="project" value="TreeGrafter"/>
</dbReference>
<evidence type="ECO:0000256" key="11">
    <source>
        <dbReference type="ARBA" id="ARBA00022825"/>
    </source>
</evidence>
<evidence type="ECO:0000259" key="18">
    <source>
        <dbReference type="PROSITE" id="PS50026"/>
    </source>
</evidence>
<evidence type="ECO:0000256" key="7">
    <source>
        <dbReference type="ARBA" id="ARBA00022536"/>
    </source>
</evidence>
<dbReference type="FunFam" id="2.40.10.10:FF:000003">
    <property type="entry name" value="Transmembrane serine protease 3"/>
    <property type="match status" value="1"/>
</dbReference>
<keyword evidence="21" id="KW-1185">Reference proteome</keyword>
<dbReference type="PROSITE" id="PS01186">
    <property type="entry name" value="EGF_2"/>
    <property type="match status" value="1"/>
</dbReference>
<dbReference type="OrthoDB" id="9406323at2759"/>
<protein>
    <recommendedName>
        <fullName evidence="5">Urokinase-type plasminogen activator</fullName>
        <ecNumber evidence="4">3.4.21.73</ecNumber>
    </recommendedName>
</protein>
<feature type="disulfide bond" evidence="13">
    <location>
        <begin position="63"/>
        <end position="72"/>
    </location>
</feature>
<organism evidence="21 22">
    <name type="scientific">Clupea harengus</name>
    <name type="common">Atlantic herring</name>
    <dbReference type="NCBI Taxonomy" id="7950"/>
    <lineage>
        <taxon>Eukaryota</taxon>
        <taxon>Metazoa</taxon>
        <taxon>Chordata</taxon>
        <taxon>Craniata</taxon>
        <taxon>Vertebrata</taxon>
        <taxon>Euteleostomi</taxon>
        <taxon>Actinopterygii</taxon>
        <taxon>Neopterygii</taxon>
        <taxon>Teleostei</taxon>
        <taxon>Clupei</taxon>
        <taxon>Clupeiformes</taxon>
        <taxon>Clupeoidei</taxon>
        <taxon>Clupeidae</taxon>
        <taxon>Clupea</taxon>
    </lineage>
</organism>
<dbReference type="InterPro" id="IPR000001">
    <property type="entry name" value="Kringle"/>
</dbReference>
<evidence type="ECO:0000256" key="3">
    <source>
        <dbReference type="ARBA" id="ARBA00004239"/>
    </source>
</evidence>
<comment type="subcellular location">
    <subcellularLocation>
        <location evidence="3">Secreted</location>
        <location evidence="3">Extracellular space</location>
    </subcellularLocation>
</comment>
<dbReference type="InterPro" id="IPR000742">
    <property type="entry name" value="EGF"/>
</dbReference>
<dbReference type="KEGG" id="char:122132177"/>
<proteinExistence type="predicted"/>
<dbReference type="PROSITE" id="PS00021">
    <property type="entry name" value="KRINGLE_1"/>
    <property type="match status" value="1"/>
</dbReference>
<dbReference type="Pfam" id="PF00089">
    <property type="entry name" value="Trypsin"/>
    <property type="match status" value="1"/>
</dbReference>
<dbReference type="InterPro" id="IPR050127">
    <property type="entry name" value="Serine_Proteases_S1"/>
</dbReference>
<evidence type="ECO:0000259" key="19">
    <source>
        <dbReference type="PROSITE" id="PS50070"/>
    </source>
</evidence>
<evidence type="ECO:0000313" key="21">
    <source>
        <dbReference type="Proteomes" id="UP000515152"/>
    </source>
</evidence>
<keyword evidence="10 15" id="KW-0378">Hydrolase</keyword>
<name>A0A8M1KGA4_CLUHA</name>
<evidence type="ECO:0000256" key="2">
    <source>
        <dbReference type="ARBA" id="ARBA00004018"/>
    </source>
</evidence>
<comment type="function">
    <text evidence="2">Specifically cleaves the zymogen plasminogen to form the active enzyme plasmin.</text>
</comment>
<dbReference type="GeneID" id="122132177"/>
<evidence type="ECO:0000256" key="1">
    <source>
        <dbReference type="ARBA" id="ARBA00000942"/>
    </source>
</evidence>
<keyword evidence="8 15" id="KW-0645">Protease</keyword>
<dbReference type="CDD" id="cd00190">
    <property type="entry name" value="Tryp_SPc"/>
    <property type="match status" value="1"/>
</dbReference>
<dbReference type="PROSITE" id="PS00022">
    <property type="entry name" value="EGF_1"/>
    <property type="match status" value="1"/>
</dbReference>
<keyword evidence="7 13" id="KW-0245">EGF-like domain</keyword>
<evidence type="ECO:0000256" key="10">
    <source>
        <dbReference type="ARBA" id="ARBA00022801"/>
    </source>
</evidence>
<dbReference type="PROSITE" id="PS00135">
    <property type="entry name" value="TRYPSIN_SER"/>
    <property type="match status" value="1"/>
</dbReference>
<dbReference type="SMART" id="SM00130">
    <property type="entry name" value="KR"/>
    <property type="match status" value="1"/>
</dbReference>
<keyword evidence="12 13" id="KW-1015">Disulfide bond</keyword>
<feature type="domain" description="Peptidase S1" evidence="20">
    <location>
        <begin position="196"/>
        <end position="444"/>
    </location>
</feature>
<evidence type="ECO:0000256" key="13">
    <source>
        <dbReference type="PROSITE-ProRule" id="PRU00076"/>
    </source>
</evidence>
<feature type="domain" description="Kringle" evidence="19">
    <location>
        <begin position="84"/>
        <end position="152"/>
    </location>
</feature>
<sequence length="457" mass="49803">MQILFSLIAALILVSTTSGGLLRAKRQNVFVFTADDASTSLTSRCLHGGSPLTHEGEHLWCICPDGFSGMYCEKVSSPPLAHGNCYTGIGLYYRGTESRSRSGRKCLRWNMDPSEGLGRHKYCRNPDYSRKPWCHVKTVFGVIKEYCNIPSCLTVPGPTVQPQTSRPDTAGPSLPQPNQPGTGPTCGDRQNKLMKIVGGSVTPVESQPWQAAIYWKSSSHRTAFLCGGSLIAPCWVLTAAHCFADGQKTKANEVSVILGKSAINETDVMSEQKFDVTEVIVHEDFDNSQGSFNNDIALLKIRSETGQCARETKTVRTVCLPVANQALPSGDACEIAGYGKEKQGLWYYSQYLRTGKVELISQDVCSSKTYYGSMITDNMFCAGSPNWSTDACKGDSGGPLVCSVNDRMVLFGVISWGDGCAKAFRPGVYTRVSNYNSWIAKHMGQPSPKADTTLSRE</sequence>
<dbReference type="AlphaFoldDB" id="A0A8M1KGA4"/>
<dbReference type="PANTHER" id="PTHR24264:SF38">
    <property type="entry name" value="UROKINASE-TYPE PLASMINOGEN ACTIVATOR"/>
    <property type="match status" value="1"/>
</dbReference>
<dbReference type="GO" id="GO:0004252">
    <property type="term" value="F:serine-type endopeptidase activity"/>
    <property type="evidence" value="ECO:0007669"/>
    <property type="project" value="UniProtKB-EC"/>
</dbReference>
<evidence type="ECO:0000313" key="22">
    <source>
        <dbReference type="RefSeq" id="XP_042562927.1"/>
    </source>
</evidence>
<evidence type="ECO:0000256" key="15">
    <source>
        <dbReference type="RuleBase" id="RU363034"/>
    </source>
</evidence>
<reference evidence="22" key="1">
    <citation type="submission" date="2025-08" db="UniProtKB">
        <authorList>
            <consortium name="RefSeq"/>
        </authorList>
    </citation>
    <scope>IDENTIFICATION</scope>
</reference>
<dbReference type="Pfam" id="PF00051">
    <property type="entry name" value="Kringle"/>
    <property type="match status" value="1"/>
</dbReference>
<evidence type="ECO:0000256" key="8">
    <source>
        <dbReference type="ARBA" id="ARBA00022670"/>
    </source>
</evidence>
<dbReference type="GO" id="GO:0033628">
    <property type="term" value="P:regulation of cell adhesion mediated by integrin"/>
    <property type="evidence" value="ECO:0007669"/>
    <property type="project" value="TreeGrafter"/>
</dbReference>
<dbReference type="PROSITE" id="PS00134">
    <property type="entry name" value="TRYPSIN_HIS"/>
    <property type="match status" value="1"/>
</dbReference>
<gene>
    <name evidence="22" type="primary">LOC122132177</name>
</gene>
<dbReference type="InterPro" id="IPR001254">
    <property type="entry name" value="Trypsin_dom"/>
</dbReference>
<dbReference type="GO" id="GO:0005615">
    <property type="term" value="C:extracellular space"/>
    <property type="evidence" value="ECO:0007669"/>
    <property type="project" value="TreeGrafter"/>
</dbReference>
<evidence type="ECO:0000256" key="12">
    <source>
        <dbReference type="ARBA" id="ARBA00023157"/>
    </source>
</evidence>
<dbReference type="InterPro" id="IPR018114">
    <property type="entry name" value="TRYPSIN_HIS"/>
</dbReference>
<dbReference type="InterPro" id="IPR018056">
    <property type="entry name" value="Kringle_CS"/>
</dbReference>
<dbReference type="CDD" id="cd00108">
    <property type="entry name" value="KR"/>
    <property type="match status" value="1"/>
</dbReference>
<keyword evidence="6" id="KW-0964">Secreted</keyword>
<evidence type="ECO:0000256" key="14">
    <source>
        <dbReference type="PROSITE-ProRule" id="PRU00121"/>
    </source>
</evidence>
<feature type="region of interest" description="Disordered" evidence="16">
    <location>
        <begin position="158"/>
        <end position="188"/>
    </location>
</feature>
<accession>A0A8M1KGA4</accession>
<keyword evidence="11 15" id="KW-0720">Serine protease</keyword>